<dbReference type="Proteomes" id="UP000267821">
    <property type="component" value="Unassembled WGS sequence"/>
</dbReference>
<keyword evidence="2" id="KW-1185">Reference proteome</keyword>
<proteinExistence type="predicted"/>
<dbReference type="EMBL" id="ML121612">
    <property type="protein sequence ID" value="RPB18720.1"/>
    <property type="molecule type" value="Genomic_DNA"/>
</dbReference>
<name>A0A3N4L744_9PEZI</name>
<organism evidence="1 2">
    <name type="scientific">Terfezia boudieri ATCC MYA-4762</name>
    <dbReference type="NCBI Taxonomy" id="1051890"/>
    <lineage>
        <taxon>Eukaryota</taxon>
        <taxon>Fungi</taxon>
        <taxon>Dikarya</taxon>
        <taxon>Ascomycota</taxon>
        <taxon>Pezizomycotina</taxon>
        <taxon>Pezizomycetes</taxon>
        <taxon>Pezizales</taxon>
        <taxon>Pezizaceae</taxon>
        <taxon>Terfezia</taxon>
    </lineage>
</organism>
<evidence type="ECO:0000313" key="2">
    <source>
        <dbReference type="Proteomes" id="UP000267821"/>
    </source>
</evidence>
<accession>A0A3N4L744</accession>
<dbReference type="InParanoid" id="A0A3N4L744"/>
<reference evidence="1 2" key="1">
    <citation type="journal article" date="2018" name="Nat. Ecol. Evol.">
        <title>Pezizomycetes genomes reveal the molecular basis of ectomycorrhizal truffle lifestyle.</title>
        <authorList>
            <person name="Murat C."/>
            <person name="Payen T."/>
            <person name="Noel B."/>
            <person name="Kuo A."/>
            <person name="Morin E."/>
            <person name="Chen J."/>
            <person name="Kohler A."/>
            <person name="Krizsan K."/>
            <person name="Balestrini R."/>
            <person name="Da Silva C."/>
            <person name="Montanini B."/>
            <person name="Hainaut M."/>
            <person name="Levati E."/>
            <person name="Barry K.W."/>
            <person name="Belfiori B."/>
            <person name="Cichocki N."/>
            <person name="Clum A."/>
            <person name="Dockter R.B."/>
            <person name="Fauchery L."/>
            <person name="Guy J."/>
            <person name="Iotti M."/>
            <person name="Le Tacon F."/>
            <person name="Lindquist E.A."/>
            <person name="Lipzen A."/>
            <person name="Malagnac F."/>
            <person name="Mello A."/>
            <person name="Molinier V."/>
            <person name="Miyauchi S."/>
            <person name="Poulain J."/>
            <person name="Riccioni C."/>
            <person name="Rubini A."/>
            <person name="Sitrit Y."/>
            <person name="Splivallo R."/>
            <person name="Traeger S."/>
            <person name="Wang M."/>
            <person name="Zifcakova L."/>
            <person name="Wipf D."/>
            <person name="Zambonelli A."/>
            <person name="Paolocci F."/>
            <person name="Nowrousian M."/>
            <person name="Ottonello S."/>
            <person name="Baldrian P."/>
            <person name="Spatafora J.W."/>
            <person name="Henrissat B."/>
            <person name="Nagy L.G."/>
            <person name="Aury J.M."/>
            <person name="Wincker P."/>
            <person name="Grigoriev I.V."/>
            <person name="Bonfante P."/>
            <person name="Martin F.M."/>
        </authorList>
    </citation>
    <scope>NUCLEOTIDE SEQUENCE [LARGE SCALE GENOMIC DNA]</scope>
    <source>
        <strain evidence="1 2">ATCC MYA-4762</strain>
    </source>
</reference>
<gene>
    <name evidence="1" type="ORF">L211DRAFT_843308</name>
</gene>
<sequence length="126" mass="15338">MERISWEVEKMMQLLRAQNKQAFDELHTEIEMMEMENKDEQEEEMEQKQFTQERRELRLCFRNVTPVPLIANSYTSQRLDSDSDMHGNDFDYYFNEDKHQIDIDGGDEYELELKEEVYVQDIDALW</sequence>
<evidence type="ECO:0000313" key="1">
    <source>
        <dbReference type="EMBL" id="RPB18720.1"/>
    </source>
</evidence>
<protein>
    <submittedName>
        <fullName evidence="1">Uncharacterized protein</fullName>
    </submittedName>
</protein>
<dbReference type="AlphaFoldDB" id="A0A3N4L744"/>